<keyword evidence="3" id="KW-1185">Reference proteome</keyword>
<gene>
    <name evidence="2" type="ORF">E4P47_10310</name>
    <name evidence="1" type="ORF">E4P47_10315</name>
</gene>
<organism evidence="2 3">
    <name type="scientific">Porphyromonas levii</name>
    <dbReference type="NCBI Taxonomy" id="28114"/>
    <lineage>
        <taxon>Bacteria</taxon>
        <taxon>Pseudomonadati</taxon>
        <taxon>Bacteroidota</taxon>
        <taxon>Bacteroidia</taxon>
        <taxon>Bacteroidales</taxon>
        <taxon>Porphyromonadaceae</taxon>
        <taxon>Porphyromonas</taxon>
    </lineage>
</organism>
<sequence>LHWERGGYVIYHKRLECGRISHKVFVKNAVGFRRIRWDEMVLLIEGIAPSVRRRKRFNKGEKVA</sequence>
<evidence type="ECO:0000313" key="1">
    <source>
        <dbReference type="EMBL" id="TFH93743.1"/>
    </source>
</evidence>
<dbReference type="RefSeq" id="WP_167657188.1">
    <property type="nucleotide sequence ID" value="NZ_SPNC01000388.1"/>
</dbReference>
<evidence type="ECO:0000313" key="2">
    <source>
        <dbReference type="EMBL" id="TFH93744.1"/>
    </source>
</evidence>
<proteinExistence type="predicted"/>
<evidence type="ECO:0000313" key="3">
    <source>
        <dbReference type="Proteomes" id="UP000297225"/>
    </source>
</evidence>
<dbReference type="EMBL" id="SPNC01000389">
    <property type="protein sequence ID" value="TFH93743.1"/>
    <property type="molecule type" value="Genomic_DNA"/>
</dbReference>
<comment type="caution">
    <text evidence="2">The sequence shown here is derived from an EMBL/GenBank/DDBJ whole genome shotgun (WGS) entry which is preliminary data.</text>
</comment>
<accession>A0A4Y8WLK5</accession>
<feature type="non-terminal residue" evidence="2">
    <location>
        <position position="1"/>
    </location>
</feature>
<name>A0A4Y8WLK5_9PORP</name>
<dbReference type="Proteomes" id="UP000297225">
    <property type="component" value="Unassembled WGS sequence"/>
</dbReference>
<reference evidence="2 3" key="1">
    <citation type="submission" date="2019-03" db="EMBL/GenBank/DDBJ databases">
        <title>Porphyromonas levii Isolated from the Uterus of Dairy Cows.</title>
        <authorList>
            <person name="Francis A.M."/>
        </authorList>
    </citation>
    <scope>NUCLEOTIDE SEQUENCE [LARGE SCALE GENOMIC DNA]</scope>
    <source>
        <strain evidence="2 3">AF5678</strain>
    </source>
</reference>
<dbReference type="EMBL" id="SPNC01000388">
    <property type="protein sequence ID" value="TFH93744.1"/>
    <property type="molecule type" value="Genomic_DNA"/>
</dbReference>
<protein>
    <submittedName>
        <fullName evidence="2">IS66 family insertion sequence element accessory protein TnpB</fullName>
    </submittedName>
</protein>
<dbReference type="AlphaFoldDB" id="A0A4Y8WLK5"/>